<reference evidence="2 3" key="1">
    <citation type="journal article" date="2011" name="J. Bacteriol.">
        <title>Complete genome sequence and updated annotation of Desulfovibrio alaskensis G20.</title>
        <authorList>
            <person name="Hauser L.J."/>
            <person name="Land M.L."/>
            <person name="Brown S.D."/>
            <person name="Larimer F."/>
            <person name="Keller K.L."/>
            <person name="Rapp-Giles B.J."/>
            <person name="Price M.N."/>
            <person name="Lin M."/>
            <person name="Bruce D.C."/>
            <person name="Detter J.C."/>
            <person name="Tapia R."/>
            <person name="Han C.S."/>
            <person name="Goodwin L.A."/>
            <person name="Cheng J.F."/>
            <person name="Pitluck S."/>
            <person name="Copeland A."/>
            <person name="Lucas S."/>
            <person name="Nolan M."/>
            <person name="Lapidus A.L."/>
            <person name="Palumbo A.V."/>
            <person name="Wall J.D."/>
        </authorList>
    </citation>
    <scope>NUCLEOTIDE SEQUENCE [LARGE SCALE GENOMIC DNA]</scope>
    <source>
        <strain evidence="3">ATCC BAA 1058 / DSM 17464 / G20</strain>
    </source>
</reference>
<accession>Q30W30</accession>
<keyword evidence="1" id="KW-0812">Transmembrane</keyword>
<dbReference type="PANTHER" id="PTHR39174:SF1">
    <property type="entry name" value="INNER MEMBRANE PROTEIN"/>
    <property type="match status" value="1"/>
</dbReference>
<keyword evidence="1" id="KW-1133">Transmembrane helix</keyword>
<evidence type="ECO:0000313" key="2">
    <source>
        <dbReference type="EMBL" id="ABB40116.1"/>
    </source>
</evidence>
<sequence length="119" mass="12988">MKTRKDRRFTQANKEAGFALGAYALYFIWWYVCAYGLGDSDPEQYGYVMGLPEWFFYSCIVGYPLITLLLWGIVRLFFREVPLDDGQDSTAQAAGTAGDTAYGAGGGAGAVADKDGGQQ</sequence>
<dbReference type="InterPro" id="IPR010398">
    <property type="entry name" value="DUF997"/>
</dbReference>
<evidence type="ECO:0000313" key="3">
    <source>
        <dbReference type="Proteomes" id="UP000002710"/>
    </source>
</evidence>
<name>Q30W30_OLEA2</name>
<proteinExistence type="predicted"/>
<feature type="transmembrane region" description="Helical" evidence="1">
    <location>
        <begin position="54"/>
        <end position="78"/>
    </location>
</feature>
<feature type="transmembrane region" description="Helical" evidence="1">
    <location>
        <begin position="20"/>
        <end position="38"/>
    </location>
</feature>
<dbReference type="Pfam" id="PF06196">
    <property type="entry name" value="DUF997"/>
    <property type="match status" value="1"/>
</dbReference>
<evidence type="ECO:0000256" key="1">
    <source>
        <dbReference type="SAM" id="Phobius"/>
    </source>
</evidence>
<dbReference type="AlphaFoldDB" id="Q30W30"/>
<dbReference type="RefSeq" id="WP_011369049.1">
    <property type="nucleotide sequence ID" value="NC_007519.1"/>
</dbReference>
<dbReference type="KEGG" id="dde:Dde_3322"/>
<gene>
    <name evidence="2" type="ordered locus">Dde_3322</name>
</gene>
<organism evidence="2 3">
    <name type="scientific">Oleidesulfovibrio alaskensis (strain ATCC BAA-1058 / DSM 17464 / G20)</name>
    <name type="common">Desulfovibrio alaskensis</name>
    <dbReference type="NCBI Taxonomy" id="207559"/>
    <lineage>
        <taxon>Bacteria</taxon>
        <taxon>Pseudomonadati</taxon>
        <taxon>Thermodesulfobacteriota</taxon>
        <taxon>Desulfovibrionia</taxon>
        <taxon>Desulfovibrionales</taxon>
        <taxon>Desulfovibrionaceae</taxon>
        <taxon>Oleidesulfovibrio</taxon>
    </lineage>
</organism>
<keyword evidence="1" id="KW-0472">Membrane</keyword>
<dbReference type="HOGENOM" id="CLU_166678_0_0_7"/>
<dbReference type="EMBL" id="CP000112">
    <property type="protein sequence ID" value="ABB40116.1"/>
    <property type="molecule type" value="Genomic_DNA"/>
</dbReference>
<dbReference type="PANTHER" id="PTHR39174">
    <property type="entry name" value="INNER MEMBRANE PROTEIN-RELATED"/>
    <property type="match status" value="1"/>
</dbReference>
<keyword evidence="3" id="KW-1185">Reference proteome</keyword>
<dbReference type="eggNOG" id="COG3924">
    <property type="taxonomic scope" value="Bacteria"/>
</dbReference>
<dbReference type="Proteomes" id="UP000002710">
    <property type="component" value="Chromosome"/>
</dbReference>
<protein>
    <submittedName>
        <fullName evidence="2">Uncharacterized protein</fullName>
    </submittedName>
</protein>